<dbReference type="Proteomes" id="UP001189624">
    <property type="component" value="Chromosome 8"/>
</dbReference>
<dbReference type="EMBL" id="OY731405">
    <property type="protein sequence ID" value="CAJ1971040.1"/>
    <property type="molecule type" value="Genomic_DNA"/>
</dbReference>
<feature type="region of interest" description="Disordered" evidence="1">
    <location>
        <begin position="69"/>
        <end position="91"/>
    </location>
</feature>
<evidence type="ECO:0000256" key="1">
    <source>
        <dbReference type="SAM" id="MobiDB-lite"/>
    </source>
</evidence>
<evidence type="ECO:0000313" key="3">
    <source>
        <dbReference type="Proteomes" id="UP001189624"/>
    </source>
</evidence>
<organism evidence="2 3">
    <name type="scientific">Sphenostylis stenocarpa</name>
    <dbReference type="NCBI Taxonomy" id="92480"/>
    <lineage>
        <taxon>Eukaryota</taxon>
        <taxon>Viridiplantae</taxon>
        <taxon>Streptophyta</taxon>
        <taxon>Embryophyta</taxon>
        <taxon>Tracheophyta</taxon>
        <taxon>Spermatophyta</taxon>
        <taxon>Magnoliopsida</taxon>
        <taxon>eudicotyledons</taxon>
        <taxon>Gunneridae</taxon>
        <taxon>Pentapetalae</taxon>
        <taxon>rosids</taxon>
        <taxon>fabids</taxon>
        <taxon>Fabales</taxon>
        <taxon>Fabaceae</taxon>
        <taxon>Papilionoideae</taxon>
        <taxon>50 kb inversion clade</taxon>
        <taxon>NPAAA clade</taxon>
        <taxon>indigoferoid/millettioid clade</taxon>
        <taxon>Phaseoleae</taxon>
        <taxon>Sphenostylis</taxon>
    </lineage>
</organism>
<name>A0AA86SYT9_9FABA</name>
<dbReference type="Gramene" id="rna-AYBTSS11_LOCUS23037">
    <property type="protein sequence ID" value="CAJ1971040.1"/>
    <property type="gene ID" value="gene-AYBTSS11_LOCUS23037"/>
</dbReference>
<keyword evidence="3" id="KW-1185">Reference proteome</keyword>
<reference evidence="2" key="1">
    <citation type="submission" date="2023-10" db="EMBL/GenBank/DDBJ databases">
        <authorList>
            <person name="Domelevo Entfellner J.-B."/>
        </authorList>
    </citation>
    <scope>NUCLEOTIDE SEQUENCE</scope>
</reference>
<dbReference type="AlphaFoldDB" id="A0AA86SYT9"/>
<accession>A0AA86SYT9</accession>
<sequence length="91" mass="10298">MGLDFTVSDIIGPKILLRRVIHSPKHLRNVQKMDFTRVLGFSNKKQMTPSFIYGSDSGLVAHQVDEATMRRKNNGKNEISNDIESIKTTSH</sequence>
<proteinExistence type="predicted"/>
<gene>
    <name evidence="2" type="ORF">AYBTSS11_LOCUS23037</name>
</gene>
<protein>
    <submittedName>
        <fullName evidence="2">Uncharacterized protein</fullName>
    </submittedName>
</protein>
<feature type="compositionally biased region" description="Polar residues" evidence="1">
    <location>
        <begin position="76"/>
        <end position="91"/>
    </location>
</feature>
<evidence type="ECO:0000313" key="2">
    <source>
        <dbReference type="EMBL" id="CAJ1971040.1"/>
    </source>
</evidence>